<feature type="compositionally biased region" description="Pro residues" evidence="14">
    <location>
        <begin position="372"/>
        <end position="387"/>
    </location>
</feature>
<evidence type="ECO:0000256" key="10">
    <source>
        <dbReference type="ARBA" id="ARBA00053480"/>
    </source>
</evidence>
<feature type="compositionally biased region" description="Low complexity" evidence="14">
    <location>
        <begin position="27"/>
        <end position="43"/>
    </location>
</feature>
<protein>
    <recommendedName>
        <fullName evidence="12">dTCF</fullName>
    </recommendedName>
</protein>
<evidence type="ECO:0000256" key="11">
    <source>
        <dbReference type="ARBA" id="ARBA00061799"/>
    </source>
</evidence>
<evidence type="ECO:0000256" key="4">
    <source>
        <dbReference type="ARBA" id="ARBA00022716"/>
    </source>
</evidence>
<dbReference type="GO" id="GO:0001222">
    <property type="term" value="F:transcription corepressor binding"/>
    <property type="evidence" value="ECO:0007669"/>
    <property type="project" value="UniProtKB-ARBA"/>
</dbReference>
<dbReference type="SMART" id="SM00398">
    <property type="entry name" value="HMG"/>
    <property type="match status" value="1"/>
</dbReference>
<feature type="region of interest" description="Disordered" evidence="14">
    <location>
        <begin position="336"/>
        <end position="425"/>
    </location>
</feature>
<dbReference type="InterPro" id="IPR036910">
    <property type="entry name" value="HMG_box_dom_sf"/>
</dbReference>
<evidence type="ECO:0000256" key="13">
    <source>
        <dbReference type="PROSITE-ProRule" id="PRU00267"/>
    </source>
</evidence>
<gene>
    <name evidence="16" type="ORF">CINC_LOCUS8519</name>
</gene>
<dbReference type="OrthoDB" id="2307332at2759"/>
<evidence type="ECO:0000256" key="8">
    <source>
        <dbReference type="ARBA" id="ARBA00023163"/>
    </source>
</evidence>
<dbReference type="PANTHER" id="PTHR10373">
    <property type="entry name" value="TRANSCRIPTION FACTOR 7 FAMILY MEMBER"/>
    <property type="match status" value="1"/>
</dbReference>
<evidence type="ECO:0000256" key="5">
    <source>
        <dbReference type="ARBA" id="ARBA00023015"/>
    </source>
</evidence>
<dbReference type="Pfam" id="PF00505">
    <property type="entry name" value="HMG_box"/>
    <property type="match status" value="1"/>
</dbReference>
<organism evidence="16 17">
    <name type="scientific">Chrysodeixis includens</name>
    <name type="common">Soybean looper</name>
    <name type="synonym">Pseudoplusia includens</name>
    <dbReference type="NCBI Taxonomy" id="689277"/>
    <lineage>
        <taxon>Eukaryota</taxon>
        <taxon>Metazoa</taxon>
        <taxon>Ecdysozoa</taxon>
        <taxon>Arthropoda</taxon>
        <taxon>Hexapoda</taxon>
        <taxon>Insecta</taxon>
        <taxon>Pterygota</taxon>
        <taxon>Neoptera</taxon>
        <taxon>Endopterygota</taxon>
        <taxon>Lepidoptera</taxon>
        <taxon>Glossata</taxon>
        <taxon>Ditrysia</taxon>
        <taxon>Noctuoidea</taxon>
        <taxon>Noctuidae</taxon>
        <taxon>Plusiinae</taxon>
        <taxon>Chrysodeixis</taxon>
    </lineage>
</organism>
<keyword evidence="7" id="KW-0010">Activator</keyword>
<comment type="function">
    <text evidence="10">Segment polarity protein. Functions together with arm to transduce the Wingless (Wg) signal in embryos and in developing adult tissues. Acts as a transcriptional activator, but in the absence of arm, it binds to gro and acts as a transcriptional repressor of wg-responsive genes.</text>
</comment>
<evidence type="ECO:0000256" key="12">
    <source>
        <dbReference type="ARBA" id="ARBA00080285"/>
    </source>
</evidence>
<evidence type="ECO:0000256" key="3">
    <source>
        <dbReference type="ARBA" id="ARBA00022687"/>
    </source>
</evidence>
<keyword evidence="5" id="KW-0805">Transcription regulation</keyword>
<keyword evidence="9 13" id="KW-0539">Nucleus</keyword>
<evidence type="ECO:0000256" key="6">
    <source>
        <dbReference type="ARBA" id="ARBA00023125"/>
    </source>
</evidence>
<keyword evidence="4" id="KW-0709">Segmentation polarity protein</keyword>
<evidence type="ECO:0000313" key="16">
    <source>
        <dbReference type="EMBL" id="CAD0206225.1"/>
    </source>
</evidence>
<accession>A0A9N8L0K1</accession>
<keyword evidence="4" id="KW-0217">Developmental protein</keyword>
<dbReference type="GO" id="GO:1990907">
    <property type="term" value="C:beta-catenin-TCF complex"/>
    <property type="evidence" value="ECO:0007669"/>
    <property type="project" value="TreeGrafter"/>
</dbReference>
<dbReference type="GO" id="GO:0019900">
    <property type="term" value="F:kinase binding"/>
    <property type="evidence" value="ECO:0007669"/>
    <property type="project" value="UniProtKB-ARBA"/>
</dbReference>
<comment type="subcellular location">
    <subcellularLocation>
        <location evidence="1">Nucleus</location>
    </subcellularLocation>
</comment>
<proteinExistence type="inferred from homology"/>
<dbReference type="GO" id="GO:0060070">
    <property type="term" value="P:canonical Wnt signaling pathway"/>
    <property type="evidence" value="ECO:0007669"/>
    <property type="project" value="TreeGrafter"/>
</dbReference>
<dbReference type="GO" id="GO:0007367">
    <property type="term" value="P:segment polarity determination"/>
    <property type="evidence" value="ECO:0007669"/>
    <property type="project" value="UniProtKB-KW"/>
</dbReference>
<comment type="subunit">
    <text evidence="11">Binds to the beta-catenin homolog arm or to gro.</text>
</comment>
<dbReference type="GO" id="GO:0007500">
    <property type="term" value="P:mesodermal cell fate determination"/>
    <property type="evidence" value="ECO:0007669"/>
    <property type="project" value="UniProtKB-ARBA"/>
</dbReference>
<evidence type="ECO:0000256" key="2">
    <source>
        <dbReference type="ARBA" id="ARBA00006569"/>
    </source>
</evidence>
<dbReference type="Gene3D" id="1.10.30.10">
    <property type="entry name" value="High mobility group box domain"/>
    <property type="match status" value="2"/>
</dbReference>
<dbReference type="FunFam" id="1.10.30.10:FF:000001">
    <property type="entry name" value="transcription factor 7 isoform X2"/>
    <property type="match status" value="1"/>
</dbReference>
<dbReference type="CDD" id="cd21996">
    <property type="entry name" value="HMG-box_TCF7-like"/>
    <property type="match status" value="1"/>
</dbReference>
<dbReference type="GO" id="GO:0000978">
    <property type="term" value="F:RNA polymerase II cis-regulatory region sequence-specific DNA binding"/>
    <property type="evidence" value="ECO:0007669"/>
    <property type="project" value="TreeGrafter"/>
</dbReference>
<evidence type="ECO:0000256" key="9">
    <source>
        <dbReference type="ARBA" id="ARBA00023242"/>
    </source>
</evidence>
<dbReference type="InterPro" id="IPR024940">
    <property type="entry name" value="TCF/LEF"/>
</dbReference>
<dbReference type="GO" id="GO:0000785">
    <property type="term" value="C:chromatin"/>
    <property type="evidence" value="ECO:0007669"/>
    <property type="project" value="TreeGrafter"/>
</dbReference>
<evidence type="ECO:0000259" key="15">
    <source>
        <dbReference type="PROSITE" id="PS50118"/>
    </source>
</evidence>
<dbReference type="EMBL" id="LR824030">
    <property type="protein sequence ID" value="CAD0206225.1"/>
    <property type="molecule type" value="Genomic_DNA"/>
</dbReference>
<dbReference type="GO" id="GO:0035277">
    <property type="term" value="P:spiracle morphogenesis, open tracheal system"/>
    <property type="evidence" value="ECO:0007669"/>
    <property type="project" value="UniProtKB-ARBA"/>
</dbReference>
<dbReference type="GO" id="GO:0001228">
    <property type="term" value="F:DNA-binding transcription activator activity, RNA polymerase II-specific"/>
    <property type="evidence" value="ECO:0007669"/>
    <property type="project" value="UniProtKB-ARBA"/>
</dbReference>
<evidence type="ECO:0000256" key="7">
    <source>
        <dbReference type="ARBA" id="ARBA00023159"/>
    </source>
</evidence>
<dbReference type="PANTHER" id="PTHR10373:SF38">
    <property type="entry name" value="PROTEIN PANGOLIN, ISOFORM J"/>
    <property type="match status" value="1"/>
</dbReference>
<dbReference type="GO" id="GO:0007435">
    <property type="term" value="P:salivary gland morphogenesis"/>
    <property type="evidence" value="ECO:0007669"/>
    <property type="project" value="UniProtKB-ARBA"/>
</dbReference>
<dbReference type="SUPFAM" id="SSF47095">
    <property type="entry name" value="HMG-box"/>
    <property type="match status" value="2"/>
</dbReference>
<feature type="DNA-binding region" description="HMG box" evidence="13">
    <location>
        <begin position="57"/>
        <end position="125"/>
    </location>
</feature>
<keyword evidence="3" id="KW-0879">Wnt signaling pathway</keyword>
<name>A0A9N8L0K1_CHRIL</name>
<keyword evidence="8" id="KW-0804">Transcription</keyword>
<evidence type="ECO:0000256" key="14">
    <source>
        <dbReference type="SAM" id="MobiDB-lite"/>
    </source>
</evidence>
<feature type="domain" description="HMG box" evidence="15">
    <location>
        <begin position="57"/>
        <end position="125"/>
    </location>
</feature>
<dbReference type="GO" id="GO:0010628">
    <property type="term" value="P:positive regulation of gene expression"/>
    <property type="evidence" value="ECO:0007669"/>
    <property type="project" value="UniProtKB-ARBA"/>
</dbReference>
<dbReference type="InterPro" id="IPR009071">
    <property type="entry name" value="HMG_box_dom"/>
</dbReference>
<reference evidence="16" key="1">
    <citation type="submission" date="2021-12" db="EMBL/GenBank/DDBJ databases">
        <authorList>
            <person name="King R."/>
        </authorList>
    </citation>
    <scope>NUCLEOTIDE SEQUENCE</scope>
</reference>
<feature type="region of interest" description="Disordered" evidence="14">
    <location>
        <begin position="27"/>
        <end position="57"/>
    </location>
</feature>
<dbReference type="GO" id="GO:0072091">
    <property type="term" value="P:regulation of stem cell proliferation"/>
    <property type="evidence" value="ECO:0007669"/>
    <property type="project" value="UniProtKB-ARBA"/>
</dbReference>
<feature type="region of interest" description="Disordered" evidence="14">
    <location>
        <begin position="131"/>
        <end position="158"/>
    </location>
</feature>
<evidence type="ECO:0000313" key="17">
    <source>
        <dbReference type="Proteomes" id="UP001154114"/>
    </source>
</evidence>
<evidence type="ECO:0000256" key="1">
    <source>
        <dbReference type="ARBA" id="ARBA00004123"/>
    </source>
</evidence>
<comment type="similarity">
    <text evidence="2">Belongs to the TCF/LEF family.</text>
</comment>
<dbReference type="AlphaFoldDB" id="A0A9N8L0K1"/>
<dbReference type="PROSITE" id="PS50118">
    <property type="entry name" value="HMG_BOX_2"/>
    <property type="match status" value="1"/>
</dbReference>
<dbReference type="Proteomes" id="UP001154114">
    <property type="component" value="Chromosome 27"/>
</dbReference>
<dbReference type="GO" id="GO:0007476">
    <property type="term" value="P:imaginal disc-derived wing morphogenesis"/>
    <property type="evidence" value="ECO:0007669"/>
    <property type="project" value="UniProtKB-ARBA"/>
</dbReference>
<keyword evidence="6 13" id="KW-0238">DNA-binding</keyword>
<keyword evidence="17" id="KW-1185">Reference proteome</keyword>
<sequence>MRVRTGNAASISNRTLTVYCRLSTRSLEKGSSSSSSDKPSESSANTNNKEQNKKPHIKKPLNAFMLYMKEMRAKVVAECTLKESAAINQILGRRWHSLSREEQAKYYEKARQERQLHMQLYPGWSARDNYGYGSKKKKRKKDRSPAELGGTGASSRRAGSCHGRLYMLTRRSRTPLTPETRLSRRLACPTLTPASAPSRVCVCVRVRVCVGRRRRPVLEKRLGRRWSPLTCYVFCTRRVNRPQNRFCEEHHNWPFSFCRRLNLLVDVAARCGCFSSTCVGRGRTGRAVESTVQVHFSVLFPYCGVFTIQWHALGREEQAKYYELARRERQLHMQLYPDWSSRANTQRGKKRKRKQETTDGGTAFHSVDERPSPPLRSAPLPLPPPWSSRPIPVSVSHEVGHDANTCPGAADVPPRCDASIGSLKK</sequence>
<dbReference type="GO" id="GO:0045892">
    <property type="term" value="P:negative regulation of DNA-templated transcription"/>
    <property type="evidence" value="ECO:0007669"/>
    <property type="project" value="UniProtKB-ARBA"/>
</dbReference>